<keyword evidence="2" id="KW-1185">Reference proteome</keyword>
<evidence type="ECO:0000313" key="2">
    <source>
        <dbReference type="Proteomes" id="UP001201985"/>
    </source>
</evidence>
<proteinExistence type="predicted"/>
<protein>
    <recommendedName>
        <fullName evidence="3">N-acetyltransferase domain-containing protein</fullName>
    </recommendedName>
</protein>
<dbReference type="RefSeq" id="WP_241794019.1">
    <property type="nucleotide sequence ID" value="NZ_JALBUU010000125.1"/>
</dbReference>
<accession>A0ABS9WD04</accession>
<dbReference type="PANTHER" id="PTHR41368">
    <property type="entry name" value="PROTEIN YGHO"/>
    <property type="match status" value="1"/>
</dbReference>
<dbReference type="Gene3D" id="3.40.630.30">
    <property type="match status" value="1"/>
</dbReference>
<evidence type="ECO:0008006" key="3">
    <source>
        <dbReference type="Google" id="ProtNLM"/>
    </source>
</evidence>
<dbReference type="SUPFAM" id="SSF55729">
    <property type="entry name" value="Acyl-CoA N-acyltransferases (Nat)"/>
    <property type="match status" value="1"/>
</dbReference>
<dbReference type="InterPro" id="IPR039968">
    <property type="entry name" value="BcerS-like"/>
</dbReference>
<organism evidence="1 2">
    <name type="scientific">Teichococcus vastitatis</name>
    <dbReference type="NCBI Taxonomy" id="2307076"/>
    <lineage>
        <taxon>Bacteria</taxon>
        <taxon>Pseudomonadati</taxon>
        <taxon>Pseudomonadota</taxon>
        <taxon>Alphaproteobacteria</taxon>
        <taxon>Acetobacterales</taxon>
        <taxon>Roseomonadaceae</taxon>
        <taxon>Roseomonas</taxon>
    </lineage>
</organism>
<gene>
    <name evidence="1" type="ORF">MON41_24380</name>
</gene>
<sequence length="380" mass="41624">MSLIVRPVSGRTEADAFIRLPAALQAAGEPWSVPLFADSRRIFDPGFNAALAEWDVPRFLAWRNGRPVGRIAASLPRGGGERGGFGFLALERDPAVLRALLHAAASWLAGRGATRLRGPVSFTINHEIGLLVEGGALPMPRMPRNPAWLPPMLDEAGLEREMDVLACTLDVAREAHRARFSRLLRRWEGRRDLVIRRLDTTRLAQEVALVRDIFNDAWAENWGALPVSAAEARMMAKLLRPMLISGTVLFAEWKGEPIGLASLIPNIEPAAAGLGGRLLPFGWARLLRALAGGARSARLPMLGIRRAWRGTPVSAHAMGALLSEAIGWAERRRWAEVEVSWILQHNAPMLQAMARLPAPVSGRWRLWGAALPGRFPATSD</sequence>
<dbReference type="PANTHER" id="PTHR41368:SF1">
    <property type="entry name" value="PROTEIN YGHO"/>
    <property type="match status" value="1"/>
</dbReference>
<comment type="caution">
    <text evidence="1">The sequence shown here is derived from an EMBL/GenBank/DDBJ whole genome shotgun (WGS) entry which is preliminary data.</text>
</comment>
<name>A0ABS9WD04_9PROT</name>
<evidence type="ECO:0000313" key="1">
    <source>
        <dbReference type="EMBL" id="MCI0756775.1"/>
    </source>
</evidence>
<reference evidence="1 2" key="1">
    <citation type="submission" date="2022-03" db="EMBL/GenBank/DDBJ databases">
        <title>Complete genome analysis of Roseomonas KG 17.1 : a prolific producer of plant growth promoters.</title>
        <authorList>
            <person name="Saadouli I."/>
            <person name="Najjari A."/>
            <person name="Mosbah A."/>
            <person name="Ouzari H.I."/>
        </authorList>
    </citation>
    <scope>NUCLEOTIDE SEQUENCE [LARGE SCALE GENOMIC DNA]</scope>
    <source>
        <strain evidence="1 2">KG17-1</strain>
    </source>
</reference>
<dbReference type="InterPro" id="IPR016181">
    <property type="entry name" value="Acyl_CoA_acyltransferase"/>
</dbReference>
<dbReference type="EMBL" id="JALBUU010000125">
    <property type="protein sequence ID" value="MCI0756775.1"/>
    <property type="molecule type" value="Genomic_DNA"/>
</dbReference>
<dbReference type="Proteomes" id="UP001201985">
    <property type="component" value="Unassembled WGS sequence"/>
</dbReference>